<organism evidence="1 2">
    <name type="scientific">Peribacillus frigoritolerans</name>
    <dbReference type="NCBI Taxonomy" id="450367"/>
    <lineage>
        <taxon>Bacteria</taxon>
        <taxon>Bacillati</taxon>
        <taxon>Bacillota</taxon>
        <taxon>Bacilli</taxon>
        <taxon>Bacillales</taxon>
        <taxon>Bacillaceae</taxon>
        <taxon>Peribacillus</taxon>
    </lineage>
</organism>
<dbReference type="AlphaFoldDB" id="A0A941FSR1"/>
<gene>
    <name evidence="1" type="ORF">KEH51_26565</name>
</gene>
<accession>A0A941FSR1</accession>
<proteinExistence type="predicted"/>
<protein>
    <submittedName>
        <fullName evidence="1">Uncharacterized protein</fullName>
    </submittedName>
</protein>
<evidence type="ECO:0000313" key="2">
    <source>
        <dbReference type="Proteomes" id="UP000680045"/>
    </source>
</evidence>
<name>A0A941FSR1_9BACI</name>
<evidence type="ECO:0000313" key="1">
    <source>
        <dbReference type="EMBL" id="MBR8646146.1"/>
    </source>
</evidence>
<sequence>MCSLIYFFSVDFDKRARKQRERYRMVLDATQMDTGGLIDRIGTLDVQLEKMGNRMNSLHT</sequence>
<reference evidence="1" key="1">
    <citation type="submission" date="2021-04" db="EMBL/GenBank/DDBJ databases">
        <title>Whole genome sequencing of Enterococci isolates from hospitalized patients.</title>
        <authorList>
            <person name="Ogoti B.M."/>
            <person name="Onyambu F.G."/>
        </authorList>
    </citation>
    <scope>NUCLEOTIDE SEQUENCE</scope>
    <source>
        <strain evidence="1">242</strain>
    </source>
</reference>
<dbReference type="Proteomes" id="UP000680045">
    <property type="component" value="Unassembled WGS sequence"/>
</dbReference>
<comment type="caution">
    <text evidence="1">The sequence shown here is derived from an EMBL/GenBank/DDBJ whole genome shotgun (WGS) entry which is preliminary data.</text>
</comment>
<dbReference type="EMBL" id="JAGTPW010000071">
    <property type="protein sequence ID" value="MBR8646146.1"/>
    <property type="molecule type" value="Genomic_DNA"/>
</dbReference>